<comment type="caution">
    <text evidence="1">The sequence shown here is derived from an EMBL/GenBank/DDBJ whole genome shotgun (WGS) entry which is preliminary data.</text>
</comment>
<gene>
    <name evidence="1" type="ORF">BRYFOR_08290</name>
</gene>
<keyword evidence="2" id="KW-1185">Reference proteome</keyword>
<dbReference type="AlphaFoldDB" id="C6LI19"/>
<dbReference type="EMBL" id="ACCL02000016">
    <property type="protein sequence ID" value="EET59674.1"/>
    <property type="molecule type" value="Genomic_DNA"/>
</dbReference>
<proteinExistence type="predicted"/>
<dbReference type="Proteomes" id="UP000005561">
    <property type="component" value="Unassembled WGS sequence"/>
</dbReference>
<reference evidence="1" key="1">
    <citation type="submission" date="2009-07" db="EMBL/GenBank/DDBJ databases">
        <authorList>
            <person name="Weinstock G."/>
            <person name="Sodergren E."/>
            <person name="Clifton S."/>
            <person name="Fulton L."/>
            <person name="Fulton B."/>
            <person name="Courtney L."/>
            <person name="Fronick C."/>
            <person name="Harrison M."/>
            <person name="Strong C."/>
            <person name="Farmer C."/>
            <person name="Delahaunty K."/>
            <person name="Markovic C."/>
            <person name="Hall O."/>
            <person name="Minx P."/>
            <person name="Tomlinson C."/>
            <person name="Mitreva M."/>
            <person name="Nelson J."/>
            <person name="Hou S."/>
            <person name="Wollam A."/>
            <person name="Pepin K.H."/>
            <person name="Johnson M."/>
            <person name="Bhonagiri V."/>
            <person name="Nash W.E."/>
            <person name="Warren W."/>
            <person name="Chinwalla A."/>
            <person name="Mardis E.R."/>
            <person name="Wilson R.K."/>
        </authorList>
    </citation>
    <scope>NUCLEOTIDE SEQUENCE [LARGE SCALE GENOMIC DNA]</scope>
    <source>
        <strain evidence="1">DSM 14469</strain>
    </source>
</reference>
<sequence>MNHERIQYGKRLYGICGRRIPAVRQRSGLYGMAGGLAKMMRYAPYFYADGIAEKCA</sequence>
<accession>C6LI19</accession>
<evidence type="ECO:0000313" key="1">
    <source>
        <dbReference type="EMBL" id="EET59674.1"/>
    </source>
</evidence>
<protein>
    <submittedName>
        <fullName evidence="1">Uncharacterized protein</fullName>
    </submittedName>
</protein>
<evidence type="ECO:0000313" key="2">
    <source>
        <dbReference type="Proteomes" id="UP000005561"/>
    </source>
</evidence>
<organism evidence="1 2">
    <name type="scientific">Marvinbryantia formatexigens DSM 14469</name>
    <dbReference type="NCBI Taxonomy" id="478749"/>
    <lineage>
        <taxon>Bacteria</taxon>
        <taxon>Bacillati</taxon>
        <taxon>Bacillota</taxon>
        <taxon>Clostridia</taxon>
        <taxon>Lachnospirales</taxon>
        <taxon>Lachnospiraceae</taxon>
        <taxon>Marvinbryantia</taxon>
    </lineage>
</organism>
<name>C6LI19_9FIRM</name>